<dbReference type="EMBL" id="KZ613957">
    <property type="protein sequence ID" value="PMD32924.1"/>
    <property type="molecule type" value="Genomic_DNA"/>
</dbReference>
<dbReference type="CDD" id="cd03194">
    <property type="entry name" value="GST_C_3"/>
    <property type="match status" value="1"/>
</dbReference>
<keyword evidence="3" id="KW-1185">Reference proteome</keyword>
<dbReference type="InterPro" id="IPR036249">
    <property type="entry name" value="Thioredoxin-like_sf"/>
</dbReference>
<dbReference type="InterPro" id="IPR036282">
    <property type="entry name" value="Glutathione-S-Trfase_C_sf"/>
</dbReference>
<dbReference type="GO" id="GO:0006749">
    <property type="term" value="P:glutathione metabolic process"/>
    <property type="evidence" value="ECO:0007669"/>
    <property type="project" value="TreeGrafter"/>
</dbReference>
<sequence>LIVSQGWTARIETLLEYFSIPYKPIILNVVVNKGSALPYSPTGFVPALIVTDPTDPSAPLTITDSLSIAEYLAESHPNLPLWPKDAHLRALARSAVAEMHDGFRELRNVYGCNFVGQYSGPVPVSEKAKKEIARMLKIWGDARKTTVQRLKKIGDESEDEGYLFGRFGIADAFFWVVLWRFRTYNLPLDTATPEALAWMKKMWEDPSLLKLGESYWKQVDDPESSVPAYDDVFKDVPGVTYGRVPEDWKFEA</sequence>
<keyword evidence="2" id="KW-0315">Glutamine amidotransferase</keyword>
<dbReference type="SUPFAM" id="SSF47616">
    <property type="entry name" value="GST C-terminal domain-like"/>
    <property type="match status" value="1"/>
</dbReference>
<evidence type="ECO:0000313" key="2">
    <source>
        <dbReference type="EMBL" id="PMD32924.1"/>
    </source>
</evidence>
<dbReference type="STRING" id="1149755.A0A2J6R327"/>
<reference evidence="2 3" key="1">
    <citation type="submission" date="2016-04" db="EMBL/GenBank/DDBJ databases">
        <title>A degradative enzymes factory behind the ericoid mycorrhizal symbiosis.</title>
        <authorList>
            <consortium name="DOE Joint Genome Institute"/>
            <person name="Martino E."/>
            <person name="Morin E."/>
            <person name="Grelet G."/>
            <person name="Kuo A."/>
            <person name="Kohler A."/>
            <person name="Daghino S."/>
            <person name="Barry K."/>
            <person name="Choi C."/>
            <person name="Cichocki N."/>
            <person name="Clum A."/>
            <person name="Copeland A."/>
            <person name="Hainaut M."/>
            <person name="Haridas S."/>
            <person name="Labutti K."/>
            <person name="Lindquist E."/>
            <person name="Lipzen A."/>
            <person name="Khouja H.-R."/>
            <person name="Murat C."/>
            <person name="Ohm R."/>
            <person name="Olson A."/>
            <person name="Spatafora J."/>
            <person name="Veneault-Fourrey C."/>
            <person name="Henrissat B."/>
            <person name="Grigoriev I."/>
            <person name="Martin F."/>
            <person name="Perotto S."/>
        </authorList>
    </citation>
    <scope>NUCLEOTIDE SEQUENCE [LARGE SCALE GENOMIC DNA]</scope>
    <source>
        <strain evidence="2 3">F</strain>
    </source>
</reference>
<organism evidence="2 3">
    <name type="scientific">Hyaloscypha variabilis (strain UAMH 11265 / GT02V1 / F)</name>
    <name type="common">Meliniomyces variabilis</name>
    <dbReference type="NCBI Taxonomy" id="1149755"/>
    <lineage>
        <taxon>Eukaryota</taxon>
        <taxon>Fungi</taxon>
        <taxon>Dikarya</taxon>
        <taxon>Ascomycota</taxon>
        <taxon>Pezizomycotina</taxon>
        <taxon>Leotiomycetes</taxon>
        <taxon>Helotiales</taxon>
        <taxon>Hyaloscyphaceae</taxon>
        <taxon>Hyaloscypha</taxon>
        <taxon>Hyaloscypha variabilis</taxon>
    </lineage>
</organism>
<evidence type="ECO:0000259" key="1">
    <source>
        <dbReference type="PROSITE" id="PS50404"/>
    </source>
</evidence>
<dbReference type="Gene3D" id="3.40.30.10">
    <property type="entry name" value="Glutaredoxin"/>
    <property type="match status" value="1"/>
</dbReference>
<dbReference type="OrthoDB" id="249703at2759"/>
<dbReference type="Gene3D" id="1.20.1050.10">
    <property type="match status" value="1"/>
</dbReference>
<dbReference type="GO" id="GO:0004364">
    <property type="term" value="F:glutathione transferase activity"/>
    <property type="evidence" value="ECO:0007669"/>
    <property type="project" value="TreeGrafter"/>
</dbReference>
<name>A0A2J6R327_HYAVF</name>
<dbReference type="PROSITE" id="PS50404">
    <property type="entry name" value="GST_NTER"/>
    <property type="match status" value="1"/>
</dbReference>
<dbReference type="InterPro" id="IPR004045">
    <property type="entry name" value="Glutathione_S-Trfase_N"/>
</dbReference>
<gene>
    <name evidence="2" type="ORF">L207DRAFT_439678</name>
</gene>
<dbReference type="Proteomes" id="UP000235786">
    <property type="component" value="Unassembled WGS sequence"/>
</dbReference>
<dbReference type="PANTHER" id="PTHR42673">
    <property type="entry name" value="MALEYLACETOACETATE ISOMERASE"/>
    <property type="match status" value="1"/>
</dbReference>
<proteinExistence type="predicted"/>
<dbReference type="Pfam" id="PF13410">
    <property type="entry name" value="GST_C_2"/>
    <property type="match status" value="1"/>
</dbReference>
<feature type="non-terminal residue" evidence="2">
    <location>
        <position position="1"/>
    </location>
</feature>
<evidence type="ECO:0000313" key="3">
    <source>
        <dbReference type="Proteomes" id="UP000235786"/>
    </source>
</evidence>
<accession>A0A2J6R327</accession>
<dbReference type="GO" id="GO:0006559">
    <property type="term" value="P:L-phenylalanine catabolic process"/>
    <property type="evidence" value="ECO:0007669"/>
    <property type="project" value="TreeGrafter"/>
</dbReference>
<dbReference type="Pfam" id="PF13417">
    <property type="entry name" value="GST_N_3"/>
    <property type="match status" value="1"/>
</dbReference>
<feature type="domain" description="GST N-terminal" evidence="1">
    <location>
        <begin position="1"/>
        <end position="80"/>
    </location>
</feature>
<dbReference type="SUPFAM" id="SSF52833">
    <property type="entry name" value="Thioredoxin-like"/>
    <property type="match status" value="1"/>
</dbReference>
<dbReference type="GO" id="GO:0016034">
    <property type="term" value="F:maleylacetoacetate isomerase activity"/>
    <property type="evidence" value="ECO:0007669"/>
    <property type="project" value="TreeGrafter"/>
</dbReference>
<dbReference type="PANTHER" id="PTHR42673:SF22">
    <property type="entry name" value="GST N-TERMINAL DOMAIN-CONTAINING PROTEIN"/>
    <property type="match status" value="1"/>
</dbReference>
<keyword evidence="2" id="KW-0808">Transferase</keyword>
<dbReference type="AlphaFoldDB" id="A0A2J6R327"/>
<protein>
    <submittedName>
        <fullName evidence="2">Glutamine amidotransferase subunit pdxT</fullName>
    </submittedName>
</protein>